<evidence type="ECO:0000256" key="1">
    <source>
        <dbReference type="SAM" id="MobiDB-lite"/>
    </source>
</evidence>
<gene>
    <name evidence="2" type="ORF">EZS28_023367</name>
</gene>
<evidence type="ECO:0000313" key="3">
    <source>
        <dbReference type="Proteomes" id="UP000324800"/>
    </source>
</evidence>
<evidence type="ECO:0000313" key="2">
    <source>
        <dbReference type="EMBL" id="KAA6381107.1"/>
    </source>
</evidence>
<feature type="non-terminal residue" evidence="2">
    <location>
        <position position="1"/>
    </location>
</feature>
<dbReference type="Proteomes" id="UP000324800">
    <property type="component" value="Unassembled WGS sequence"/>
</dbReference>
<name>A0A5J4VEX5_9EUKA</name>
<dbReference type="InterPro" id="IPR013320">
    <property type="entry name" value="ConA-like_dom_sf"/>
</dbReference>
<feature type="compositionally biased region" description="Basic and acidic residues" evidence="1">
    <location>
        <begin position="96"/>
        <end position="122"/>
    </location>
</feature>
<feature type="compositionally biased region" description="Basic and acidic residues" evidence="1">
    <location>
        <begin position="68"/>
        <end position="88"/>
    </location>
</feature>
<accession>A0A5J4VEX5</accession>
<organism evidence="2 3">
    <name type="scientific">Streblomastix strix</name>
    <dbReference type="NCBI Taxonomy" id="222440"/>
    <lineage>
        <taxon>Eukaryota</taxon>
        <taxon>Metamonada</taxon>
        <taxon>Preaxostyla</taxon>
        <taxon>Oxymonadida</taxon>
        <taxon>Streblomastigidae</taxon>
        <taxon>Streblomastix</taxon>
    </lineage>
</organism>
<sequence>INSPSSESESESLKEKDSKIQQLEESNKHKDAEINKLKQENQKEKQEKERERNEKERKDSEINILKQENQKEKQEKERERIEKERKVSEINILKQENQKEKQEKERERNEKQRKEEEINKLKDGNKKIKEEIEKLKPKPSQVNSSVNSDFPIAIHNPDPSDIDFSDIDGIMKKITKKQDKPNTISLTEILENGIWEIETEFSVDLDSICIGVMKDSFNFTAGQHSSNCSDECVSYSSKQWIDGQIYYKRNCTSGNEGYSAGQKVKEQFDSEKGTLIFFVDGVQQPVYISGIKEKVRFFFCMQWAGSSCTIRSLKKLSSPTSGHFSNEKAIQW</sequence>
<proteinExistence type="predicted"/>
<feature type="compositionally biased region" description="Basic and acidic residues" evidence="1">
    <location>
        <begin position="25"/>
        <end position="61"/>
    </location>
</feature>
<dbReference type="EMBL" id="SNRW01007520">
    <property type="protein sequence ID" value="KAA6381107.1"/>
    <property type="molecule type" value="Genomic_DNA"/>
</dbReference>
<dbReference type="Gene3D" id="2.60.120.920">
    <property type="match status" value="1"/>
</dbReference>
<evidence type="ECO:0008006" key="4">
    <source>
        <dbReference type="Google" id="ProtNLM"/>
    </source>
</evidence>
<comment type="caution">
    <text evidence="2">The sequence shown here is derived from an EMBL/GenBank/DDBJ whole genome shotgun (WGS) entry which is preliminary data.</text>
</comment>
<protein>
    <recommendedName>
        <fullName evidence="4">B30.2/SPRY domain-containing protein</fullName>
    </recommendedName>
</protein>
<reference evidence="2 3" key="1">
    <citation type="submission" date="2019-03" db="EMBL/GenBank/DDBJ databases">
        <title>Single cell metagenomics reveals metabolic interactions within the superorganism composed of flagellate Streblomastix strix and complex community of Bacteroidetes bacteria on its surface.</title>
        <authorList>
            <person name="Treitli S.C."/>
            <person name="Kolisko M."/>
            <person name="Husnik F."/>
            <person name="Keeling P."/>
            <person name="Hampl V."/>
        </authorList>
    </citation>
    <scope>NUCLEOTIDE SEQUENCE [LARGE SCALE GENOMIC DNA]</scope>
    <source>
        <strain evidence="2">ST1C</strain>
    </source>
</reference>
<dbReference type="AlphaFoldDB" id="A0A5J4VEX5"/>
<feature type="region of interest" description="Disordered" evidence="1">
    <location>
        <begin position="1"/>
        <end position="122"/>
    </location>
</feature>
<dbReference type="InterPro" id="IPR043136">
    <property type="entry name" value="B30.2/SPRY_sf"/>
</dbReference>
<dbReference type="SUPFAM" id="SSF49899">
    <property type="entry name" value="Concanavalin A-like lectins/glucanases"/>
    <property type="match status" value="1"/>
</dbReference>